<dbReference type="AlphaFoldDB" id="A0A165BEV5"/>
<dbReference type="InterPro" id="IPR046700">
    <property type="entry name" value="DUF6570"/>
</dbReference>
<organism evidence="2 3">
    <name type="scientific">Exidia glandulosa HHB12029</name>
    <dbReference type="NCBI Taxonomy" id="1314781"/>
    <lineage>
        <taxon>Eukaryota</taxon>
        <taxon>Fungi</taxon>
        <taxon>Dikarya</taxon>
        <taxon>Basidiomycota</taxon>
        <taxon>Agaricomycotina</taxon>
        <taxon>Agaricomycetes</taxon>
        <taxon>Auriculariales</taxon>
        <taxon>Exidiaceae</taxon>
        <taxon>Exidia</taxon>
    </lineage>
</organism>
<reference evidence="2 3" key="1">
    <citation type="journal article" date="2016" name="Mol. Biol. Evol.">
        <title>Comparative Genomics of Early-Diverging Mushroom-Forming Fungi Provides Insights into the Origins of Lignocellulose Decay Capabilities.</title>
        <authorList>
            <person name="Nagy L.G."/>
            <person name="Riley R."/>
            <person name="Tritt A."/>
            <person name="Adam C."/>
            <person name="Daum C."/>
            <person name="Floudas D."/>
            <person name="Sun H."/>
            <person name="Yadav J.S."/>
            <person name="Pangilinan J."/>
            <person name="Larsson K.H."/>
            <person name="Matsuura K."/>
            <person name="Barry K."/>
            <person name="Labutti K."/>
            <person name="Kuo R."/>
            <person name="Ohm R.A."/>
            <person name="Bhattacharya S.S."/>
            <person name="Shirouzu T."/>
            <person name="Yoshinaga Y."/>
            <person name="Martin F.M."/>
            <person name="Grigoriev I.V."/>
            <person name="Hibbett D.S."/>
        </authorList>
    </citation>
    <scope>NUCLEOTIDE SEQUENCE [LARGE SCALE GENOMIC DNA]</scope>
    <source>
        <strain evidence="2 3">HHB12029</strain>
    </source>
</reference>
<feature type="non-terminal residue" evidence="2">
    <location>
        <position position="1"/>
    </location>
</feature>
<evidence type="ECO:0000259" key="1">
    <source>
        <dbReference type="Pfam" id="PF20209"/>
    </source>
</evidence>
<feature type="domain" description="DUF6570" evidence="1">
    <location>
        <begin position="1"/>
        <end position="82"/>
    </location>
</feature>
<evidence type="ECO:0000313" key="3">
    <source>
        <dbReference type="Proteomes" id="UP000077266"/>
    </source>
</evidence>
<dbReference type="InParanoid" id="A0A165BEV5"/>
<evidence type="ECO:0000313" key="2">
    <source>
        <dbReference type="EMBL" id="KZV80484.1"/>
    </source>
</evidence>
<dbReference type="Proteomes" id="UP000077266">
    <property type="component" value="Unassembled WGS sequence"/>
</dbReference>
<dbReference type="Pfam" id="PF20209">
    <property type="entry name" value="DUF6570"/>
    <property type="match status" value="1"/>
</dbReference>
<name>A0A165BEV5_EXIGL</name>
<keyword evidence="3" id="KW-1185">Reference proteome</keyword>
<feature type="non-terminal residue" evidence="2">
    <location>
        <position position="216"/>
    </location>
</feature>
<sequence length="216" mass="23533">RGNVITFANGSMDLLDVLPPAPEGIKDTISVIFVGSVLPSPEELDRVTPLLVRRHVVVPLLTWLKANSSQYKDVRISQENMDSLLPGKDAGVPCGLQIQLVRASGTENATASTVPVDDPEDVDIGNIPVTSTGVISKSLEGMSVREMKLLSMLNWKRAGGSSWAIPHGRTPIREWHNPDLFPRAFPALFPWGVGGLEDPTRVVPLTMDRHVPHLLK</sequence>
<accession>A0A165BEV5</accession>
<protein>
    <recommendedName>
        <fullName evidence="1">DUF6570 domain-containing protein</fullName>
    </recommendedName>
</protein>
<proteinExistence type="predicted"/>
<dbReference type="EMBL" id="KV426476">
    <property type="protein sequence ID" value="KZV80484.1"/>
    <property type="molecule type" value="Genomic_DNA"/>
</dbReference>
<dbReference type="OrthoDB" id="3221862at2759"/>
<gene>
    <name evidence="2" type="ORF">EXIGLDRAFT_574036</name>
</gene>